<reference evidence="3 4" key="1">
    <citation type="submission" date="2019-04" db="EMBL/GenBank/DDBJ databases">
        <title>Herbidospora sp. NEAU-GS14.nov., a novel actinomycete isolated from soil.</title>
        <authorList>
            <person name="Han L."/>
        </authorList>
    </citation>
    <scope>NUCLEOTIDE SEQUENCE [LARGE SCALE GENOMIC DNA]</scope>
    <source>
        <strain evidence="3 4">NEAU-GS14</strain>
    </source>
</reference>
<keyword evidence="1" id="KW-0472">Membrane</keyword>
<feature type="domain" description="Low molecular weight protein antigen 6 PH" evidence="2">
    <location>
        <begin position="69"/>
        <end position="137"/>
    </location>
</feature>
<dbReference type="InterPro" id="IPR019692">
    <property type="entry name" value="CFP-6_PH"/>
</dbReference>
<name>A0A4U3M767_9ACTN</name>
<comment type="caution">
    <text evidence="3">The sequence shown here is derived from an EMBL/GenBank/DDBJ whole genome shotgun (WGS) entry which is preliminary data.</text>
</comment>
<dbReference type="EMBL" id="SZQA01000032">
    <property type="protein sequence ID" value="TKK84808.1"/>
    <property type="molecule type" value="Genomic_DNA"/>
</dbReference>
<keyword evidence="4" id="KW-1185">Reference proteome</keyword>
<evidence type="ECO:0000256" key="1">
    <source>
        <dbReference type="SAM" id="Phobius"/>
    </source>
</evidence>
<feature type="transmembrane region" description="Helical" evidence="1">
    <location>
        <begin position="47"/>
        <end position="67"/>
    </location>
</feature>
<sequence>MFPSVPAPPLPVVWRPKRARVVAYTLAAIMVGGALILAVVLPEQFHLPDRIGVFVFGCAVAFILHLLGRLRVVADDDGVTVVNAVRVHRYEWAEILGVSLPDAEPWPRLDLADGSVVGAMGIQGSEKARAARAVAELNALIKIKSEAPDH</sequence>
<dbReference type="Proteomes" id="UP000308705">
    <property type="component" value="Unassembled WGS sequence"/>
</dbReference>
<dbReference type="AlphaFoldDB" id="A0A4U3M767"/>
<gene>
    <name evidence="3" type="ORF">FDA94_28065</name>
</gene>
<proteinExistence type="predicted"/>
<evidence type="ECO:0000313" key="3">
    <source>
        <dbReference type="EMBL" id="TKK84808.1"/>
    </source>
</evidence>
<organism evidence="3 4">
    <name type="scientific">Herbidospora galbida</name>
    <dbReference type="NCBI Taxonomy" id="2575442"/>
    <lineage>
        <taxon>Bacteria</taxon>
        <taxon>Bacillati</taxon>
        <taxon>Actinomycetota</taxon>
        <taxon>Actinomycetes</taxon>
        <taxon>Streptosporangiales</taxon>
        <taxon>Streptosporangiaceae</taxon>
        <taxon>Herbidospora</taxon>
    </lineage>
</organism>
<evidence type="ECO:0000313" key="4">
    <source>
        <dbReference type="Proteomes" id="UP000308705"/>
    </source>
</evidence>
<dbReference type="OrthoDB" id="3824918at2"/>
<dbReference type="Pfam" id="PF10756">
    <property type="entry name" value="bPH_6"/>
    <property type="match status" value="1"/>
</dbReference>
<keyword evidence="1" id="KW-1133">Transmembrane helix</keyword>
<evidence type="ECO:0000259" key="2">
    <source>
        <dbReference type="Pfam" id="PF10756"/>
    </source>
</evidence>
<accession>A0A4U3M767</accession>
<feature type="transmembrane region" description="Helical" evidence="1">
    <location>
        <begin position="21"/>
        <end position="41"/>
    </location>
</feature>
<keyword evidence="1" id="KW-0812">Transmembrane</keyword>
<dbReference type="RefSeq" id="WP_137250077.1">
    <property type="nucleotide sequence ID" value="NZ_SZQA01000032.1"/>
</dbReference>
<protein>
    <submittedName>
        <fullName evidence="3">PH domain-containing protein</fullName>
    </submittedName>
</protein>